<keyword evidence="2" id="KW-1185">Reference proteome</keyword>
<evidence type="ECO:0000313" key="1">
    <source>
        <dbReference type="EMBL" id="PWK72476.1"/>
    </source>
</evidence>
<evidence type="ECO:0000313" key="2">
    <source>
        <dbReference type="Proteomes" id="UP000245678"/>
    </source>
</evidence>
<proteinExistence type="predicted"/>
<gene>
    <name evidence="1" type="ORF">LX99_04333</name>
</gene>
<protein>
    <submittedName>
        <fullName evidence="1">Uncharacterized protein</fullName>
    </submittedName>
</protein>
<sequence length="304" mass="35004">MRLKYILLLPIICLCIIRAKAQNRKTTFRTADSLFAIKKYKKAAKLYVVLRVGGIMDTSHLYNAAACWAALDERDSAYCYLELLSKRGFKNYNRLAADPLFRKYQRQDRWEMLKDAVMHNRTRLIEPVAIEFSQMLKSYQANYDEYVRLCNRYGQNSEVVKRFKQYLHETDSINFIKMSSIVNTYGWKGKTDFGRDAAETLIIVLMHASIADQKKYFSIVRTAAFEGALPAEGFAIIADNIALNENNTQIYGTHVRIADDGQYQSFAIADEASVDARREAIGLCPLAMYLHIFKPDSRSYFLVK</sequence>
<dbReference type="AlphaFoldDB" id="A0A316H0V3"/>
<dbReference type="EMBL" id="QGHA01000012">
    <property type="protein sequence ID" value="PWK72476.1"/>
    <property type="molecule type" value="Genomic_DNA"/>
</dbReference>
<accession>A0A316H0V3</accession>
<comment type="caution">
    <text evidence="1">The sequence shown here is derived from an EMBL/GenBank/DDBJ whole genome shotgun (WGS) entry which is preliminary data.</text>
</comment>
<dbReference type="Proteomes" id="UP000245678">
    <property type="component" value="Unassembled WGS sequence"/>
</dbReference>
<dbReference type="Pfam" id="PF20329">
    <property type="entry name" value="DUF6624"/>
    <property type="match status" value="1"/>
</dbReference>
<name>A0A316H0V3_9SPHI</name>
<reference evidence="1 2" key="1">
    <citation type="submission" date="2018-05" db="EMBL/GenBank/DDBJ databases">
        <title>Genomic Encyclopedia of Archaeal and Bacterial Type Strains, Phase II (KMG-II): from individual species to whole genera.</title>
        <authorList>
            <person name="Goeker M."/>
        </authorList>
    </citation>
    <scope>NUCLEOTIDE SEQUENCE [LARGE SCALE GENOMIC DNA]</scope>
    <source>
        <strain evidence="1 2">DSM 19975</strain>
    </source>
</reference>
<organism evidence="1 2">
    <name type="scientific">Mucilaginibacter oryzae</name>
    <dbReference type="NCBI Taxonomy" id="468058"/>
    <lineage>
        <taxon>Bacteria</taxon>
        <taxon>Pseudomonadati</taxon>
        <taxon>Bacteroidota</taxon>
        <taxon>Sphingobacteriia</taxon>
        <taxon>Sphingobacteriales</taxon>
        <taxon>Sphingobacteriaceae</taxon>
        <taxon>Mucilaginibacter</taxon>
    </lineage>
</organism>
<dbReference type="InterPro" id="IPR046732">
    <property type="entry name" value="DUF6624"/>
</dbReference>